<protein>
    <submittedName>
        <fullName evidence="1">Uncharacterized protein</fullName>
    </submittedName>
</protein>
<sequence>MYCSVEQYPQNYPQPFEIKSFIANTPAYRLLCCSNKAHITTAHCPVLGVRHGAQSRNKICVSRRFWT</sequence>
<gene>
    <name evidence="1" type="ORF">HK12_13435</name>
</gene>
<reference evidence="1 2" key="1">
    <citation type="submission" date="2014-06" db="EMBL/GenBank/DDBJ databases">
        <authorList>
            <person name="Ju J."/>
            <person name="Zhang J."/>
        </authorList>
    </citation>
    <scope>NUCLEOTIDE SEQUENCE [LARGE SCALE GENOMIC DNA]</scope>
    <source>
        <strain evidence="1">DmW_045</strain>
    </source>
</reference>
<comment type="caution">
    <text evidence="1">The sequence shown here is derived from an EMBL/GenBank/DDBJ whole genome shotgun (WGS) entry which is preliminary data.</text>
</comment>
<dbReference type="Proteomes" id="UP000194639">
    <property type="component" value="Unassembled WGS sequence"/>
</dbReference>
<evidence type="ECO:0000313" key="1">
    <source>
        <dbReference type="EMBL" id="OUI84936.1"/>
    </source>
</evidence>
<organism evidence="1 2">
    <name type="scientific">Acetobacter orientalis</name>
    <dbReference type="NCBI Taxonomy" id="146474"/>
    <lineage>
        <taxon>Bacteria</taxon>
        <taxon>Pseudomonadati</taxon>
        <taxon>Pseudomonadota</taxon>
        <taxon>Alphaproteobacteria</taxon>
        <taxon>Acetobacterales</taxon>
        <taxon>Acetobacteraceae</taxon>
        <taxon>Acetobacter</taxon>
    </lineage>
</organism>
<proteinExistence type="predicted"/>
<accession>A0A252A5T1</accession>
<evidence type="ECO:0000313" key="2">
    <source>
        <dbReference type="Proteomes" id="UP000194639"/>
    </source>
</evidence>
<name>A0A252A5T1_9PROT</name>
<dbReference type="AlphaFoldDB" id="A0A252A5T1"/>
<dbReference type="EMBL" id="JOMO01000007">
    <property type="protein sequence ID" value="OUI84936.1"/>
    <property type="molecule type" value="Genomic_DNA"/>
</dbReference>